<dbReference type="PANTHER" id="PTHR45999">
    <property type="entry name" value="UNC-13-4A, ISOFORM B"/>
    <property type="match status" value="1"/>
</dbReference>
<name>A0AAE1HPN1_9NEOP</name>
<evidence type="ECO:0000256" key="8">
    <source>
        <dbReference type="SAM" id="MobiDB-lite"/>
    </source>
</evidence>
<dbReference type="SMART" id="SM00239">
    <property type="entry name" value="C2"/>
    <property type="match status" value="2"/>
</dbReference>
<dbReference type="InterPro" id="IPR000008">
    <property type="entry name" value="C2_dom"/>
</dbReference>
<feature type="compositionally biased region" description="Low complexity" evidence="8">
    <location>
        <begin position="542"/>
        <end position="559"/>
    </location>
</feature>
<evidence type="ECO:0000313" key="13">
    <source>
        <dbReference type="Proteomes" id="UP001219518"/>
    </source>
</evidence>
<evidence type="ECO:0000256" key="7">
    <source>
        <dbReference type="ARBA" id="ARBA00022753"/>
    </source>
</evidence>
<keyword evidence="6" id="KW-0963">Cytoplasm</keyword>
<evidence type="ECO:0000256" key="6">
    <source>
        <dbReference type="ARBA" id="ARBA00022490"/>
    </source>
</evidence>
<evidence type="ECO:0000256" key="3">
    <source>
        <dbReference type="ARBA" id="ARBA00004603"/>
    </source>
</evidence>
<protein>
    <submittedName>
        <fullName evidence="12">Protein unc-13-like protein 4B</fullName>
    </submittedName>
</protein>
<dbReference type="Gene3D" id="1.10.357.50">
    <property type="match status" value="1"/>
</dbReference>
<feature type="compositionally biased region" description="Low complexity" evidence="8">
    <location>
        <begin position="134"/>
        <end position="146"/>
    </location>
</feature>
<evidence type="ECO:0000256" key="2">
    <source>
        <dbReference type="ARBA" id="ARBA00004496"/>
    </source>
</evidence>
<feature type="compositionally biased region" description="Low complexity" evidence="8">
    <location>
        <begin position="493"/>
        <end position="502"/>
    </location>
</feature>
<evidence type="ECO:0000259" key="11">
    <source>
        <dbReference type="PROSITE" id="PS51259"/>
    </source>
</evidence>
<dbReference type="PANTHER" id="PTHR45999:SF2">
    <property type="entry name" value="PROTEIN UNC-13 HOMOLOG 4B"/>
    <property type="match status" value="1"/>
</dbReference>
<comment type="subcellular location">
    <subcellularLocation>
        <location evidence="2">Cytoplasm</location>
    </subcellularLocation>
    <subcellularLocation>
        <location evidence="3">Late endosome</location>
    </subcellularLocation>
    <subcellularLocation>
        <location evidence="1">Recycling endosome</location>
    </subcellularLocation>
</comment>
<reference evidence="12" key="2">
    <citation type="journal article" date="2023" name="BMC Genomics">
        <title>Pest status, molecular evolution, and epigenetic factors derived from the genome assembly of Frankliniella fusca, a thysanopteran phytovirus vector.</title>
        <authorList>
            <person name="Catto M.A."/>
            <person name="Labadie P.E."/>
            <person name="Jacobson A.L."/>
            <person name="Kennedy G.G."/>
            <person name="Srinivasan R."/>
            <person name="Hunt B.G."/>
        </authorList>
    </citation>
    <scope>NUCLEOTIDE SEQUENCE</scope>
    <source>
        <strain evidence="12">PL_HMW_Pooled</strain>
    </source>
</reference>
<feature type="domain" description="MHD2" evidence="11">
    <location>
        <begin position="1315"/>
        <end position="1437"/>
    </location>
</feature>
<organism evidence="12 13">
    <name type="scientific">Frankliniella fusca</name>
    <dbReference type="NCBI Taxonomy" id="407009"/>
    <lineage>
        <taxon>Eukaryota</taxon>
        <taxon>Metazoa</taxon>
        <taxon>Ecdysozoa</taxon>
        <taxon>Arthropoda</taxon>
        <taxon>Hexapoda</taxon>
        <taxon>Insecta</taxon>
        <taxon>Pterygota</taxon>
        <taxon>Neoptera</taxon>
        <taxon>Paraneoptera</taxon>
        <taxon>Thysanoptera</taxon>
        <taxon>Terebrantia</taxon>
        <taxon>Thripoidea</taxon>
        <taxon>Thripidae</taxon>
        <taxon>Frankliniella</taxon>
    </lineage>
</organism>
<dbReference type="PROSITE" id="PS51258">
    <property type="entry name" value="MHD1"/>
    <property type="match status" value="1"/>
</dbReference>
<keyword evidence="13" id="KW-1185">Reference proteome</keyword>
<dbReference type="InterPro" id="IPR010439">
    <property type="entry name" value="MUN_dom"/>
</dbReference>
<keyword evidence="7" id="KW-0967">Endosome</keyword>
<evidence type="ECO:0000256" key="4">
    <source>
        <dbReference type="ARBA" id="ARBA00005823"/>
    </source>
</evidence>
<dbReference type="InterPro" id="IPR014770">
    <property type="entry name" value="Munc13_1"/>
</dbReference>
<dbReference type="PROSITE" id="PS50004">
    <property type="entry name" value="C2"/>
    <property type="match status" value="2"/>
</dbReference>
<dbReference type="PROSITE" id="PS51259">
    <property type="entry name" value="MHD2"/>
    <property type="match status" value="1"/>
</dbReference>
<dbReference type="Proteomes" id="UP001219518">
    <property type="component" value="Unassembled WGS sequence"/>
</dbReference>
<feature type="domain" description="C2" evidence="9">
    <location>
        <begin position="608"/>
        <end position="726"/>
    </location>
</feature>
<feature type="compositionally biased region" description="Pro residues" evidence="8">
    <location>
        <begin position="121"/>
        <end position="133"/>
    </location>
</feature>
<dbReference type="SUPFAM" id="SSF49562">
    <property type="entry name" value="C2 domain (Calcium/lipid-binding domain, CaLB)"/>
    <property type="match status" value="2"/>
</dbReference>
<feature type="compositionally biased region" description="Pro residues" evidence="8">
    <location>
        <begin position="25"/>
        <end position="34"/>
    </location>
</feature>
<dbReference type="InterPro" id="IPR035892">
    <property type="entry name" value="C2_domain_sf"/>
</dbReference>
<dbReference type="Gene3D" id="2.60.40.150">
    <property type="entry name" value="C2 domain"/>
    <property type="match status" value="2"/>
</dbReference>
<sequence>MLVQGQGQAEDPARGPARAPVRRGAPPPRPPPPRTARVTYPAVTVREKSAPVASAASPVFKKMAPSAVKTTPSAAAGFKRLPAVAFASSPAPPTARELLTLTAVTLPPGMRLTMPAYRTMTPPPSAPSAPPAFTPAASMSAPATPRSRPRPRPRDVVWAEAVVRRLRALRARAVAKARSANKGCSARGCLAVPRRAGLYGAYVRWRARRVVPAPLSSRCQRPLQAAAPRRHPRRQCCHHSGILDGQPLPERGLTMNEEAMWKSFYEQMRERAQSPVPADKSRVQELDGGFFEKFGSLLQESTERANDAAAGSIAVKRSHQLGAAPPSSACSVAEAAAGEAAEAGDAADPGLSDVLLEVGGDGEAPVATLATAGRMDQSDDSEPEDVAVQKKVFSDSVGWNSASCSNLSTASYSAPRPVARRRSRPANGSIHNGLSAVGEVEAGSTPRLWPWMLPAQAEALELRTAASVQALQAPAQAEPVALRTAVSVQALQAPAQAEADAPPSTPPPLASRSSTLPAPRNRKPQASAGLANGSPVSPPSSTPVSSGVTNGSPASAPASALAPAPIEELYSEVLYLLLHNVGSDVSTASDRDALCRLLQDAFRIDEAKHAELLATVEAKEAPKIVLNVEVMEAQDLRPKDSNGKCDPYCTLYLSSNTTHRYNTSVKQQTLAPTWEEHFSLPVSNAADDVLFVEVWDFDPAETVREKMGKLADVKGVRGLRRLVKELAVTASTGKHDNEYIGTAQVALNCVPTGGHMQWVNLEKKNKTKKQGVVRLRVAFGAEKNAQVARQEHRHLLRLLLLHHLDTTKVEPYAWCGEFDDLASTIIRQHAVQSGLSSTDQTLARWVEFCSVHVDHPLSFALFAQLAHQLQKPFSEGIFTTEEIKHFWEATKKFLPSCMNSIRRLRKLSNCDKGTLLQLSGIVSTLSYLSTLSVLEGIDLFPGSVYGWLSNPTDQPNCDIMGVLTDAVKQGAEDWLCYVLENNTVDGPSEEDRLRHVIKLVQLVRSDLQKAIEYHDKIFLKCIGLPYSTILYKVYEAKVCEEAEPVVKDVCDQLRPLRNESETHIEREEPLSMGTTLFELYLAMQRLYLLGSSLCPDDLESLSTSKFHNWFSPGVAQWLEIASCKALQRVTKAVELDTLVPVDASVKYSSSAVDTFAIFYQIKIFWQQLAWPDVEGSYTFVAKIIDDICRCSEFYADKMSEKVDSLGEVNQGTVHEKRFQVTQEWCLAINNIEYVRQSIQPFVAELGMDNILAAMADYRSASAAEQCKNTLHGIIENSIDIVHNKIVDLLLTVANKMDPAIQRFLQEGADLLNKDCNAVDRLMQYLDENLVMLHSELNSENFDRILSIMWNNVSNILSELVKNSLEMNGMKEQDDDTVDSSLDNHGKLRKVERLLRLHGMETPDLTYQFYVQRLLEQKKLQSMGDAHYQGLLTIRAQFVEDVLTIEIMNARNIKPMDSNGSCDPYVKIHLLPEDKFANIQKPRTKTHKKNLYPLFDETFNIPVTADQRSQGIIAFILKDQDFLGNEFIAEAFLSFEDIPVNDSSVSIHSLPQVHLKLHRPQNVLESDVMKALEHRQGDKLAKDFVKRQRAKFGEGKQQNGGSK</sequence>
<dbReference type="GO" id="GO:0099503">
    <property type="term" value="C:secretory vesicle"/>
    <property type="evidence" value="ECO:0007669"/>
    <property type="project" value="TreeGrafter"/>
</dbReference>
<dbReference type="EMBL" id="JAHWGI010001215">
    <property type="protein sequence ID" value="KAK3925064.1"/>
    <property type="molecule type" value="Genomic_DNA"/>
</dbReference>
<dbReference type="InterPro" id="IPR014772">
    <property type="entry name" value="Munc13_dom-2"/>
</dbReference>
<feature type="compositionally biased region" description="Low complexity" evidence="8">
    <location>
        <begin position="14"/>
        <end position="24"/>
    </location>
</feature>
<keyword evidence="5" id="KW-0268">Exocytosis</keyword>
<dbReference type="Pfam" id="PF00168">
    <property type="entry name" value="C2"/>
    <property type="match status" value="2"/>
</dbReference>
<evidence type="ECO:0000256" key="5">
    <source>
        <dbReference type="ARBA" id="ARBA00022483"/>
    </source>
</evidence>
<comment type="similarity">
    <text evidence="4">Belongs to the unc-13 family.</text>
</comment>
<comment type="caution">
    <text evidence="12">The sequence shown here is derived from an EMBL/GenBank/DDBJ whole genome shotgun (WGS) entry which is preliminary data.</text>
</comment>
<dbReference type="GO" id="GO:0055037">
    <property type="term" value="C:recycling endosome"/>
    <property type="evidence" value="ECO:0007669"/>
    <property type="project" value="UniProtKB-SubCell"/>
</dbReference>
<reference evidence="12" key="1">
    <citation type="submission" date="2021-07" db="EMBL/GenBank/DDBJ databases">
        <authorList>
            <person name="Catto M.A."/>
            <person name="Jacobson A."/>
            <person name="Kennedy G."/>
            <person name="Labadie P."/>
            <person name="Hunt B.G."/>
            <person name="Srinivasan R."/>
        </authorList>
    </citation>
    <scope>NUCLEOTIDE SEQUENCE</scope>
    <source>
        <strain evidence="12">PL_HMW_Pooled</strain>
        <tissue evidence="12">Head</tissue>
    </source>
</reference>
<accession>A0AAE1HPN1</accession>
<evidence type="ECO:0000256" key="1">
    <source>
        <dbReference type="ARBA" id="ARBA00004172"/>
    </source>
</evidence>
<evidence type="ECO:0000259" key="9">
    <source>
        <dbReference type="PROSITE" id="PS50004"/>
    </source>
</evidence>
<feature type="region of interest" description="Disordered" evidence="8">
    <location>
        <begin position="121"/>
        <end position="152"/>
    </location>
</feature>
<gene>
    <name evidence="12" type="ORF">KUF71_013333</name>
</gene>
<evidence type="ECO:0000259" key="10">
    <source>
        <dbReference type="PROSITE" id="PS51258"/>
    </source>
</evidence>
<feature type="domain" description="MHD1" evidence="10">
    <location>
        <begin position="1077"/>
        <end position="1198"/>
    </location>
</feature>
<feature type="region of interest" description="Disordered" evidence="8">
    <location>
        <begin position="493"/>
        <end position="559"/>
    </location>
</feature>
<proteinExistence type="inferred from homology"/>
<dbReference type="CDD" id="cd04009">
    <property type="entry name" value="C2B_Munc13-like"/>
    <property type="match status" value="1"/>
</dbReference>
<feature type="domain" description="C2" evidence="9">
    <location>
        <begin position="1423"/>
        <end position="1547"/>
    </location>
</feature>
<dbReference type="GO" id="GO:0005770">
    <property type="term" value="C:late endosome"/>
    <property type="evidence" value="ECO:0007669"/>
    <property type="project" value="UniProtKB-SubCell"/>
</dbReference>
<dbReference type="Pfam" id="PF06292">
    <property type="entry name" value="MUN"/>
    <property type="match status" value="1"/>
</dbReference>
<feature type="region of interest" description="Disordered" evidence="8">
    <location>
        <begin position="1"/>
        <end position="38"/>
    </location>
</feature>
<dbReference type="GO" id="GO:0006887">
    <property type="term" value="P:exocytosis"/>
    <property type="evidence" value="ECO:0007669"/>
    <property type="project" value="UniProtKB-KW"/>
</dbReference>
<evidence type="ECO:0000313" key="12">
    <source>
        <dbReference type="EMBL" id="KAK3925064.1"/>
    </source>
</evidence>
<dbReference type="InterPro" id="IPR052095">
    <property type="entry name" value="UNC-13_domain"/>
</dbReference>